<name>A0A6L6V9X1_AGRVI</name>
<dbReference type="EMBL" id="WPHR01000002">
    <property type="protein sequence ID" value="MUZ71611.1"/>
    <property type="molecule type" value="Genomic_DNA"/>
</dbReference>
<protein>
    <submittedName>
        <fullName evidence="6">TetR family transcriptional regulator</fullName>
    </submittedName>
</protein>
<dbReference type="GO" id="GO:0000976">
    <property type="term" value="F:transcription cis-regulatory region binding"/>
    <property type="evidence" value="ECO:0007669"/>
    <property type="project" value="TreeGrafter"/>
</dbReference>
<dbReference type="PANTHER" id="PTHR30055:SF234">
    <property type="entry name" value="HTH-TYPE TRANSCRIPTIONAL REGULATOR BETI"/>
    <property type="match status" value="1"/>
</dbReference>
<evidence type="ECO:0000256" key="4">
    <source>
        <dbReference type="PROSITE-ProRule" id="PRU00335"/>
    </source>
</evidence>
<dbReference type="PRINTS" id="PR00455">
    <property type="entry name" value="HTHTETR"/>
</dbReference>
<evidence type="ECO:0000313" key="7">
    <source>
        <dbReference type="Proteomes" id="UP000477951"/>
    </source>
</evidence>
<accession>A0A6L6V9X1</accession>
<dbReference type="Gene3D" id="1.10.357.10">
    <property type="entry name" value="Tetracycline Repressor, domain 2"/>
    <property type="match status" value="1"/>
</dbReference>
<gene>
    <name evidence="6" type="ORF">GOZ90_02865</name>
</gene>
<feature type="DNA-binding region" description="H-T-H motif" evidence="4">
    <location>
        <begin position="92"/>
        <end position="111"/>
    </location>
</feature>
<reference evidence="6 7" key="1">
    <citation type="submission" date="2019-12" db="EMBL/GenBank/DDBJ databases">
        <title>Whole-genome sequencing of Allorhizobium vitis.</title>
        <authorList>
            <person name="Gan H.M."/>
            <person name="Szegedi E."/>
            <person name="Burr T."/>
            <person name="Savka M.A."/>
        </authorList>
    </citation>
    <scope>NUCLEOTIDE SEQUENCE [LARGE SCALE GENOMIC DNA]</scope>
    <source>
        <strain evidence="6 7">CG516</strain>
    </source>
</reference>
<dbReference type="InterPro" id="IPR050109">
    <property type="entry name" value="HTH-type_TetR-like_transc_reg"/>
</dbReference>
<dbReference type="Proteomes" id="UP000477951">
    <property type="component" value="Unassembled WGS sequence"/>
</dbReference>
<dbReference type="AlphaFoldDB" id="A0A6L6V9X1"/>
<evidence type="ECO:0000259" key="5">
    <source>
        <dbReference type="PROSITE" id="PS50977"/>
    </source>
</evidence>
<dbReference type="InterPro" id="IPR041674">
    <property type="entry name" value="TetR_C_22"/>
</dbReference>
<evidence type="ECO:0000313" key="6">
    <source>
        <dbReference type="EMBL" id="MUZ71611.1"/>
    </source>
</evidence>
<dbReference type="InterPro" id="IPR001647">
    <property type="entry name" value="HTH_TetR"/>
</dbReference>
<dbReference type="RefSeq" id="WP_156613423.1">
    <property type="nucleotide sequence ID" value="NZ_WPHR01000002.1"/>
</dbReference>
<comment type="caution">
    <text evidence="6">The sequence shown here is derived from an EMBL/GenBank/DDBJ whole genome shotgun (WGS) entry which is preliminary data.</text>
</comment>
<keyword evidence="3" id="KW-0804">Transcription</keyword>
<feature type="domain" description="HTH tetR-type" evidence="5">
    <location>
        <begin position="69"/>
        <end position="129"/>
    </location>
</feature>
<dbReference type="InterPro" id="IPR009057">
    <property type="entry name" value="Homeodomain-like_sf"/>
</dbReference>
<dbReference type="Pfam" id="PF00440">
    <property type="entry name" value="TetR_N"/>
    <property type="match status" value="1"/>
</dbReference>
<dbReference type="PROSITE" id="PS50977">
    <property type="entry name" value="HTH_TETR_2"/>
    <property type="match status" value="1"/>
</dbReference>
<evidence type="ECO:0000256" key="3">
    <source>
        <dbReference type="ARBA" id="ARBA00023163"/>
    </source>
</evidence>
<dbReference type="Pfam" id="PF17928">
    <property type="entry name" value="TetR_C_22"/>
    <property type="match status" value="1"/>
</dbReference>
<sequence>MIRFLTPCFIWIYYFALIKTEHPSNRAVTCGPHDVEIILGQDGMVTAMKMPNESSRINPRKQPKQKRSIQRVENILSSAEFLIIKHGVSQLRMTDIAANAGVPVGSVYQFFPQKAAVLKAIMDMRLTSLAEDITMRLTDVRDEADARARLVDLIESGARLHRDNPLCREFWIAMSTDPDLGALQYKAQEDIGALAMRWLGPFADGGDGQGKHNRFLLVAVLSGAVFRAIAEKHERAWAMLDEWKNAACAMLFQPAQK</sequence>
<dbReference type="SUPFAM" id="SSF46689">
    <property type="entry name" value="Homeodomain-like"/>
    <property type="match status" value="1"/>
</dbReference>
<dbReference type="PANTHER" id="PTHR30055">
    <property type="entry name" value="HTH-TYPE TRANSCRIPTIONAL REGULATOR RUTR"/>
    <property type="match status" value="1"/>
</dbReference>
<proteinExistence type="predicted"/>
<keyword evidence="2 4" id="KW-0238">DNA-binding</keyword>
<evidence type="ECO:0000256" key="1">
    <source>
        <dbReference type="ARBA" id="ARBA00023015"/>
    </source>
</evidence>
<keyword evidence="1" id="KW-0805">Transcription regulation</keyword>
<organism evidence="6 7">
    <name type="scientific">Agrobacterium vitis</name>
    <name type="common">Rhizobium vitis</name>
    <dbReference type="NCBI Taxonomy" id="373"/>
    <lineage>
        <taxon>Bacteria</taxon>
        <taxon>Pseudomonadati</taxon>
        <taxon>Pseudomonadota</taxon>
        <taxon>Alphaproteobacteria</taxon>
        <taxon>Hyphomicrobiales</taxon>
        <taxon>Rhizobiaceae</taxon>
        <taxon>Rhizobium/Agrobacterium group</taxon>
        <taxon>Agrobacterium</taxon>
    </lineage>
</organism>
<evidence type="ECO:0000256" key="2">
    <source>
        <dbReference type="ARBA" id="ARBA00023125"/>
    </source>
</evidence>
<dbReference type="GO" id="GO:0003700">
    <property type="term" value="F:DNA-binding transcription factor activity"/>
    <property type="evidence" value="ECO:0007669"/>
    <property type="project" value="TreeGrafter"/>
</dbReference>